<protein>
    <submittedName>
        <fullName evidence="1">Uncharacterized protein</fullName>
    </submittedName>
</protein>
<reference evidence="1" key="1">
    <citation type="submission" date="2021-02" db="EMBL/GenBank/DDBJ databases">
        <authorList>
            <person name="Nieuwenhuis M."/>
            <person name="Van De Peppel L.J.J."/>
        </authorList>
    </citation>
    <scope>NUCLEOTIDE SEQUENCE</scope>
    <source>
        <strain evidence="1">D49</strain>
    </source>
</reference>
<evidence type="ECO:0000313" key="2">
    <source>
        <dbReference type="Proteomes" id="UP000717328"/>
    </source>
</evidence>
<keyword evidence="2" id="KW-1185">Reference proteome</keyword>
<name>A0A9P7FUQ3_9AGAR</name>
<reference evidence="1" key="2">
    <citation type="submission" date="2021-10" db="EMBL/GenBank/DDBJ databases">
        <title>Phylogenomics reveals ancestral predisposition of the termite-cultivated fungus Termitomyces towards a domesticated lifestyle.</title>
        <authorList>
            <person name="Auxier B."/>
            <person name="Grum-Grzhimaylo A."/>
            <person name="Cardenas M.E."/>
            <person name="Lodge J.D."/>
            <person name="Laessoe T."/>
            <person name="Pedersen O."/>
            <person name="Smith M.E."/>
            <person name="Kuyper T.W."/>
            <person name="Franco-Molano E.A."/>
            <person name="Baroni T.J."/>
            <person name="Aanen D.K."/>
        </authorList>
    </citation>
    <scope>NUCLEOTIDE SEQUENCE</scope>
    <source>
        <strain evidence="1">D49</strain>
    </source>
</reference>
<accession>A0A9P7FUQ3</accession>
<organism evidence="1 2">
    <name type="scientific">Sphagnurus paluster</name>
    <dbReference type="NCBI Taxonomy" id="117069"/>
    <lineage>
        <taxon>Eukaryota</taxon>
        <taxon>Fungi</taxon>
        <taxon>Dikarya</taxon>
        <taxon>Basidiomycota</taxon>
        <taxon>Agaricomycotina</taxon>
        <taxon>Agaricomycetes</taxon>
        <taxon>Agaricomycetidae</taxon>
        <taxon>Agaricales</taxon>
        <taxon>Tricholomatineae</taxon>
        <taxon>Lyophyllaceae</taxon>
        <taxon>Sphagnurus</taxon>
    </lineage>
</organism>
<dbReference type="Proteomes" id="UP000717328">
    <property type="component" value="Unassembled WGS sequence"/>
</dbReference>
<dbReference type="AlphaFoldDB" id="A0A9P7FUQ3"/>
<evidence type="ECO:0000313" key="1">
    <source>
        <dbReference type="EMBL" id="KAG5635187.1"/>
    </source>
</evidence>
<dbReference type="EMBL" id="JABCKI010006154">
    <property type="protein sequence ID" value="KAG5635187.1"/>
    <property type="molecule type" value="Genomic_DNA"/>
</dbReference>
<gene>
    <name evidence="1" type="ORF">H0H81_012112</name>
</gene>
<dbReference type="OrthoDB" id="3061264at2759"/>
<proteinExistence type="predicted"/>
<comment type="caution">
    <text evidence="1">The sequence shown here is derived from an EMBL/GenBank/DDBJ whole genome shotgun (WGS) entry which is preliminary data.</text>
</comment>
<sequence>MDFGQKLGVTNMKPSSVAAFSFMTIEGRLLWLGDQVPEDALHTPDRLNHEGEAYRFVTKNGNATGATIGRATGVFSYVWDYTSSSRTYRTSREWAILHYDIKSGPFSQCGDSGAVIVDGKGWIGGLLSLKTEDALDITYATLFFWLLQRIKANGFPNAHLDPKRM</sequence>